<accession>A0ABD5V7H0</accession>
<comment type="caution">
    <text evidence="6">The sequence shown here is derived from an EMBL/GenBank/DDBJ whole genome shotgun (WGS) entry which is preliminary data.</text>
</comment>
<dbReference type="InterPro" id="IPR006311">
    <property type="entry name" value="TAT_signal"/>
</dbReference>
<evidence type="ECO:0000256" key="1">
    <source>
        <dbReference type="ARBA" id="ARBA00005695"/>
    </source>
</evidence>
<dbReference type="InterPro" id="IPR000914">
    <property type="entry name" value="SBP_5_dom"/>
</dbReference>
<dbReference type="PROSITE" id="PS51257">
    <property type="entry name" value="PROKAR_LIPOPROTEIN"/>
    <property type="match status" value="1"/>
</dbReference>
<comment type="similarity">
    <text evidence="1">Belongs to the bacterial solute-binding protein 5 family.</text>
</comment>
<dbReference type="PANTHER" id="PTHR30290:SF9">
    <property type="entry name" value="OLIGOPEPTIDE-BINDING PROTEIN APPA"/>
    <property type="match status" value="1"/>
</dbReference>
<dbReference type="Gene3D" id="3.40.190.10">
    <property type="entry name" value="Periplasmic binding protein-like II"/>
    <property type="match status" value="1"/>
</dbReference>
<evidence type="ECO:0000313" key="7">
    <source>
        <dbReference type="Proteomes" id="UP001596312"/>
    </source>
</evidence>
<dbReference type="PANTHER" id="PTHR30290">
    <property type="entry name" value="PERIPLASMIC BINDING COMPONENT OF ABC TRANSPORTER"/>
    <property type="match status" value="1"/>
</dbReference>
<keyword evidence="2" id="KW-0813">Transport</keyword>
<dbReference type="CDD" id="cd00995">
    <property type="entry name" value="PBP2_NikA_DppA_OppA_like"/>
    <property type="match status" value="1"/>
</dbReference>
<feature type="region of interest" description="Disordered" evidence="4">
    <location>
        <begin position="32"/>
        <end position="79"/>
    </location>
</feature>
<dbReference type="Pfam" id="PF00496">
    <property type="entry name" value="SBP_bac_5"/>
    <property type="match status" value="1"/>
</dbReference>
<dbReference type="PROSITE" id="PS51318">
    <property type="entry name" value="TAT"/>
    <property type="match status" value="1"/>
</dbReference>
<dbReference type="Proteomes" id="UP001596312">
    <property type="component" value="Unassembled WGS sequence"/>
</dbReference>
<dbReference type="Gene3D" id="3.10.105.10">
    <property type="entry name" value="Dipeptide-binding Protein, Domain 3"/>
    <property type="match status" value="1"/>
</dbReference>
<dbReference type="EMBL" id="JBHSXQ010000004">
    <property type="protein sequence ID" value="MFC6906084.1"/>
    <property type="molecule type" value="Genomic_DNA"/>
</dbReference>
<evidence type="ECO:0000256" key="4">
    <source>
        <dbReference type="SAM" id="MobiDB-lite"/>
    </source>
</evidence>
<gene>
    <name evidence="6" type="ORF">ACFQGH_12875</name>
</gene>
<keyword evidence="3" id="KW-0732">Signal</keyword>
<evidence type="ECO:0000256" key="2">
    <source>
        <dbReference type="ARBA" id="ARBA00022448"/>
    </source>
</evidence>
<dbReference type="SUPFAM" id="SSF53850">
    <property type="entry name" value="Periplasmic binding protein-like II"/>
    <property type="match status" value="1"/>
</dbReference>
<reference evidence="6 7" key="1">
    <citation type="journal article" date="2019" name="Int. J. Syst. Evol. Microbiol.">
        <title>The Global Catalogue of Microorganisms (GCM) 10K type strain sequencing project: providing services to taxonomists for standard genome sequencing and annotation.</title>
        <authorList>
            <consortium name="The Broad Institute Genomics Platform"/>
            <consortium name="The Broad Institute Genome Sequencing Center for Infectious Disease"/>
            <person name="Wu L."/>
            <person name="Ma J."/>
        </authorList>
    </citation>
    <scope>NUCLEOTIDE SEQUENCE [LARGE SCALE GENOMIC DNA]</scope>
    <source>
        <strain evidence="6 7">CGMCC 1.3240</strain>
    </source>
</reference>
<name>A0ABD5V7H0_9EURY</name>
<evidence type="ECO:0000259" key="5">
    <source>
        <dbReference type="Pfam" id="PF00496"/>
    </source>
</evidence>
<feature type="compositionally biased region" description="Acidic residues" evidence="4">
    <location>
        <begin position="68"/>
        <end position="78"/>
    </location>
</feature>
<feature type="domain" description="Solute-binding protein family 5" evidence="5">
    <location>
        <begin position="180"/>
        <end position="580"/>
    </location>
</feature>
<sequence>MVRNDSSSDERINRRRFLQAAGGSATAVALAGCFDSDDGEDGDGGNGGNGGNGDEENPARKAQNAWETIEENPDEDAEDIRNEAYVEIEEAVRDDMILLPLFHNLEERMWYDRVDVAETGPLGGHRQQHNDTTVEGSDELRMINSQMTTLDPIQSTDTASGAVINQMYENLVHYPNGETELENQLVEGVDVSDDLLTYTFTLTDAQFHNGEELTADDFVYAWRRLVESPDSQRANFAIGAGFLGIEHEVDEDEGVGAANVVPDSLAVEAIDDSTLEVTLANPDPAALDILAYDSFAAVPEGFVDDIEGYDGEVDQQEFSTGTAAGTGPFELDGWEPGTEARVTRFDDYHGEPAELESIHWQIIEDDNAIWTYVNEGNADLFEIPTPFYEPENVDAEADDTGREVGTYGPLENGETVNYLGVAELSTFYAAFNARHVPRPVRQAIAYVTDHDELIEIVFKERGETAFSFTPPGMWPGGEDAYQDFVDEWPYSPNETDRQAAQELLEDAGYSDDDPFEMTITTYDDEAFQDFAGLTRDKVADLPIDLSIEETEFGTLQNRGEDGDLEFYTLGWIWSWVDPSYGHFGFEPENTNTELIPEEADGYYLDWQTELDDE</sequence>
<dbReference type="InterPro" id="IPR039424">
    <property type="entry name" value="SBP_5"/>
</dbReference>
<organism evidence="6 7">
    <name type="scientific">Halalkalicoccus tibetensis</name>
    <dbReference type="NCBI Taxonomy" id="175632"/>
    <lineage>
        <taxon>Archaea</taxon>
        <taxon>Methanobacteriati</taxon>
        <taxon>Methanobacteriota</taxon>
        <taxon>Stenosarchaea group</taxon>
        <taxon>Halobacteria</taxon>
        <taxon>Halobacteriales</taxon>
        <taxon>Halococcaceae</taxon>
        <taxon>Halalkalicoccus</taxon>
    </lineage>
</organism>
<keyword evidence="7" id="KW-1185">Reference proteome</keyword>
<evidence type="ECO:0000313" key="6">
    <source>
        <dbReference type="EMBL" id="MFC6906084.1"/>
    </source>
</evidence>
<dbReference type="AlphaFoldDB" id="A0ABD5V7H0"/>
<protein>
    <submittedName>
        <fullName evidence="6">ABC transporter substrate-binding protein</fullName>
    </submittedName>
</protein>
<proteinExistence type="inferred from homology"/>
<evidence type="ECO:0000256" key="3">
    <source>
        <dbReference type="ARBA" id="ARBA00022729"/>
    </source>
</evidence>
<dbReference type="RefSeq" id="WP_340604634.1">
    <property type="nucleotide sequence ID" value="NZ_JBBMXV010000004.1"/>
</dbReference>